<dbReference type="CDD" id="cd03255">
    <property type="entry name" value="ABC_MJ0796_LolCDE_FtsE"/>
    <property type="match status" value="1"/>
</dbReference>
<dbReference type="SMART" id="SM00382">
    <property type="entry name" value="AAA"/>
    <property type="match status" value="1"/>
</dbReference>
<proteinExistence type="inferred from homology"/>
<evidence type="ECO:0000256" key="3">
    <source>
        <dbReference type="ARBA" id="ARBA00022840"/>
    </source>
</evidence>
<dbReference type="Pfam" id="PF00005">
    <property type="entry name" value="ABC_tran"/>
    <property type="match status" value="1"/>
</dbReference>
<keyword evidence="3 6" id="KW-0067">ATP-binding</keyword>
<dbReference type="GO" id="GO:0005524">
    <property type="term" value="F:ATP binding"/>
    <property type="evidence" value="ECO:0007669"/>
    <property type="project" value="UniProtKB-KW"/>
</dbReference>
<protein>
    <submittedName>
        <fullName evidence="6">ABC transporter, ATP-binding protein</fullName>
    </submittedName>
</protein>
<dbReference type="PROSITE" id="PS00211">
    <property type="entry name" value="ABC_TRANSPORTER_1"/>
    <property type="match status" value="1"/>
</dbReference>
<dbReference type="FunFam" id="3.40.50.300:FF:000032">
    <property type="entry name" value="Export ABC transporter ATP-binding protein"/>
    <property type="match status" value="1"/>
</dbReference>
<dbReference type="InterPro" id="IPR003439">
    <property type="entry name" value="ABC_transporter-like_ATP-bd"/>
</dbReference>
<dbReference type="InterPro" id="IPR017911">
    <property type="entry name" value="MacB-like_ATP-bd"/>
</dbReference>
<evidence type="ECO:0000259" key="5">
    <source>
        <dbReference type="PROSITE" id="PS50893"/>
    </source>
</evidence>
<dbReference type="PROSITE" id="PS50893">
    <property type="entry name" value="ABC_TRANSPORTER_2"/>
    <property type="match status" value="1"/>
</dbReference>
<reference evidence="6 7" key="1">
    <citation type="submission" date="2009-01" db="EMBL/GenBank/DDBJ databases">
        <title>Complete sequence of Geobacter sp. FRC-32.</title>
        <authorList>
            <consortium name="US DOE Joint Genome Institute"/>
            <person name="Lucas S."/>
            <person name="Copeland A."/>
            <person name="Lapidus A."/>
            <person name="Glavina del Rio T."/>
            <person name="Dalin E."/>
            <person name="Tice H."/>
            <person name="Bruce D."/>
            <person name="Goodwin L."/>
            <person name="Pitluck S."/>
            <person name="Saunders E."/>
            <person name="Brettin T."/>
            <person name="Detter J.C."/>
            <person name="Han C."/>
            <person name="Larimer F."/>
            <person name="Land M."/>
            <person name="Hauser L."/>
            <person name="Kyrpides N."/>
            <person name="Ovchinnikova G."/>
            <person name="Kostka J."/>
            <person name="Richardson P."/>
        </authorList>
    </citation>
    <scope>NUCLEOTIDE SEQUENCE [LARGE SCALE GENOMIC DNA]</scope>
    <source>
        <strain evidence="7">DSM 22248 / JCM 15807 / FRC-32</strain>
    </source>
</reference>
<comment type="similarity">
    <text evidence="4">Belongs to the ABC transporter superfamily. Macrolide exporter (TC 3.A.1.122) family.</text>
</comment>
<gene>
    <name evidence="6" type="ordered locus">Geob_0063</name>
</gene>
<organism evidence="6 7">
    <name type="scientific">Geotalea daltonii (strain DSM 22248 / JCM 15807 / FRC-32)</name>
    <name type="common">Geobacter daltonii</name>
    <dbReference type="NCBI Taxonomy" id="316067"/>
    <lineage>
        <taxon>Bacteria</taxon>
        <taxon>Pseudomonadati</taxon>
        <taxon>Thermodesulfobacteriota</taxon>
        <taxon>Desulfuromonadia</taxon>
        <taxon>Geobacterales</taxon>
        <taxon>Geobacteraceae</taxon>
        <taxon>Geotalea</taxon>
    </lineage>
</organism>
<dbReference type="GO" id="GO:0098796">
    <property type="term" value="C:membrane protein complex"/>
    <property type="evidence" value="ECO:0007669"/>
    <property type="project" value="UniProtKB-ARBA"/>
</dbReference>
<evidence type="ECO:0000256" key="4">
    <source>
        <dbReference type="ARBA" id="ARBA00038388"/>
    </source>
</evidence>
<evidence type="ECO:0000256" key="1">
    <source>
        <dbReference type="ARBA" id="ARBA00022448"/>
    </source>
</evidence>
<dbReference type="InterPro" id="IPR027417">
    <property type="entry name" value="P-loop_NTPase"/>
</dbReference>
<dbReference type="SUPFAM" id="SSF52540">
    <property type="entry name" value="P-loop containing nucleoside triphosphate hydrolases"/>
    <property type="match status" value="1"/>
</dbReference>
<dbReference type="GO" id="GO:0022857">
    <property type="term" value="F:transmembrane transporter activity"/>
    <property type="evidence" value="ECO:0007669"/>
    <property type="project" value="TreeGrafter"/>
</dbReference>
<dbReference type="PANTHER" id="PTHR24220">
    <property type="entry name" value="IMPORT ATP-BINDING PROTEIN"/>
    <property type="match status" value="1"/>
</dbReference>
<keyword evidence="2" id="KW-0547">Nucleotide-binding</keyword>
<dbReference type="STRING" id="316067.Geob_0063"/>
<keyword evidence="7" id="KW-1185">Reference proteome</keyword>
<dbReference type="RefSeq" id="WP_012645169.1">
    <property type="nucleotide sequence ID" value="NC_011979.1"/>
</dbReference>
<dbReference type="eggNOG" id="COG1136">
    <property type="taxonomic scope" value="Bacteria"/>
</dbReference>
<feature type="domain" description="ABC transporter" evidence="5">
    <location>
        <begin position="11"/>
        <end position="230"/>
    </location>
</feature>
<dbReference type="HOGENOM" id="CLU_000604_1_22_7"/>
<dbReference type="GO" id="GO:0016887">
    <property type="term" value="F:ATP hydrolysis activity"/>
    <property type="evidence" value="ECO:0007669"/>
    <property type="project" value="InterPro"/>
</dbReference>
<sequence>MTSVKTESSIIKTVGLTRSYGEICALAPLDLQVTEGEWLTIMGHSGSGKSTLLNLLGGLDRPTAGTLLVDGENLLSLSEDQLARFRRESVGIIFQQHHLIPYLTSLENVMMAQYFHSIPDAVEASLALEKVGLGKRLANRPRELSGGEQQRVCIARAIINNPKLLLGDELTGNLDHKSTHLVMELLKELHETERFTLVLVTHNQEVAGWGQRTIFMDDGTVVKDVRQGRSN</sequence>
<dbReference type="InterPro" id="IPR015854">
    <property type="entry name" value="ABC_transpr_LolD-like"/>
</dbReference>
<dbReference type="InterPro" id="IPR017871">
    <property type="entry name" value="ABC_transporter-like_CS"/>
</dbReference>
<dbReference type="AlphaFoldDB" id="B9M7Y2"/>
<dbReference type="KEGG" id="geo:Geob_0063"/>
<dbReference type="InterPro" id="IPR003593">
    <property type="entry name" value="AAA+_ATPase"/>
</dbReference>
<dbReference type="PANTHER" id="PTHR24220:SF86">
    <property type="entry name" value="ABC TRANSPORTER ABCH.1"/>
    <property type="match status" value="1"/>
</dbReference>
<accession>B9M7Y2</accession>
<dbReference type="Proteomes" id="UP000007721">
    <property type="component" value="Chromosome"/>
</dbReference>
<name>B9M7Y2_GEODF</name>
<dbReference type="Gene3D" id="3.40.50.300">
    <property type="entry name" value="P-loop containing nucleotide triphosphate hydrolases"/>
    <property type="match status" value="1"/>
</dbReference>
<dbReference type="GO" id="GO:0005886">
    <property type="term" value="C:plasma membrane"/>
    <property type="evidence" value="ECO:0007669"/>
    <property type="project" value="TreeGrafter"/>
</dbReference>
<evidence type="ECO:0000256" key="2">
    <source>
        <dbReference type="ARBA" id="ARBA00022741"/>
    </source>
</evidence>
<evidence type="ECO:0000313" key="6">
    <source>
        <dbReference type="EMBL" id="ACM18440.1"/>
    </source>
</evidence>
<dbReference type="EMBL" id="CP001390">
    <property type="protein sequence ID" value="ACM18440.1"/>
    <property type="molecule type" value="Genomic_DNA"/>
</dbReference>
<keyword evidence="1" id="KW-0813">Transport</keyword>
<evidence type="ECO:0000313" key="7">
    <source>
        <dbReference type="Proteomes" id="UP000007721"/>
    </source>
</evidence>